<protein>
    <recommendedName>
        <fullName evidence="8">Tetraspanin</fullName>
    </recommendedName>
</protein>
<evidence type="ECO:0000313" key="6">
    <source>
        <dbReference type="EMBL" id="PAV58048.1"/>
    </source>
</evidence>
<dbReference type="InterPro" id="IPR008952">
    <property type="entry name" value="Tetraspanin_EC2_sf"/>
</dbReference>
<name>A0A2A2J8C8_9BILA</name>
<evidence type="ECO:0000256" key="3">
    <source>
        <dbReference type="ARBA" id="ARBA00022989"/>
    </source>
</evidence>
<keyword evidence="7" id="KW-1185">Reference proteome</keyword>
<feature type="transmembrane region" description="Helical" evidence="5">
    <location>
        <begin position="16"/>
        <end position="45"/>
    </location>
</feature>
<dbReference type="Gene3D" id="1.10.1450.10">
    <property type="entry name" value="Tetraspanin"/>
    <property type="match status" value="1"/>
</dbReference>
<reference evidence="6 7" key="1">
    <citation type="journal article" date="2017" name="Curr. Biol.">
        <title>Genome architecture and evolution of a unichromosomal asexual nematode.</title>
        <authorList>
            <person name="Fradin H."/>
            <person name="Zegar C."/>
            <person name="Gutwein M."/>
            <person name="Lucas J."/>
            <person name="Kovtun M."/>
            <person name="Corcoran D."/>
            <person name="Baugh L.R."/>
            <person name="Kiontke K."/>
            <person name="Gunsalus K."/>
            <person name="Fitch D.H."/>
            <person name="Piano F."/>
        </authorList>
    </citation>
    <scope>NUCLEOTIDE SEQUENCE [LARGE SCALE GENOMIC DNA]</scope>
    <source>
        <strain evidence="6">PF1309</strain>
    </source>
</reference>
<evidence type="ECO:0000256" key="1">
    <source>
        <dbReference type="ARBA" id="ARBA00004141"/>
    </source>
</evidence>
<dbReference type="Proteomes" id="UP000218231">
    <property type="component" value="Unassembled WGS sequence"/>
</dbReference>
<dbReference type="STRING" id="2018661.A0A2A2J8C8"/>
<evidence type="ECO:0000256" key="2">
    <source>
        <dbReference type="ARBA" id="ARBA00022692"/>
    </source>
</evidence>
<dbReference type="EMBL" id="LIAE01010604">
    <property type="protein sequence ID" value="PAV58048.1"/>
    <property type="molecule type" value="Genomic_DNA"/>
</dbReference>
<feature type="transmembrane region" description="Helical" evidence="5">
    <location>
        <begin position="65"/>
        <end position="86"/>
    </location>
</feature>
<evidence type="ECO:0000256" key="4">
    <source>
        <dbReference type="ARBA" id="ARBA00023136"/>
    </source>
</evidence>
<sequence>MTVLTVECSFRLRTRLWIFCCSLLAFSCVLSLTTIIYDLLTYMYLDRGSVISMLWTSLPMLNYSPLISIAVASVVFSVNLAMIGSVRKLNHATTRISVNNIAWRTLTLLSACIPLAFVICVSTAFAYKLPGSLANAVHLRMRQIANDPKAKIDDEYLHDIQIEMSCCGVHGPKDYLALHDVDLIDEENPLDEELSISPPLSCCISFDCSKYSAYLMSNGTDFEEWYQPDGCVNAAQKLFGVSYNYVIPAIFGLSMILQVVTTVCCQYCFSSYATLHDSGLPNKAISFGYLMDFGYPTFKDLLKDMNDFEEERLEEEMKGEKKNFI</sequence>
<evidence type="ECO:0008006" key="8">
    <source>
        <dbReference type="Google" id="ProtNLM"/>
    </source>
</evidence>
<evidence type="ECO:0000313" key="7">
    <source>
        <dbReference type="Proteomes" id="UP000218231"/>
    </source>
</evidence>
<keyword evidence="3 5" id="KW-1133">Transmembrane helix</keyword>
<dbReference type="Pfam" id="PF00335">
    <property type="entry name" value="Tetraspanin"/>
    <property type="match status" value="1"/>
</dbReference>
<organism evidence="6 7">
    <name type="scientific">Diploscapter pachys</name>
    <dbReference type="NCBI Taxonomy" id="2018661"/>
    <lineage>
        <taxon>Eukaryota</taxon>
        <taxon>Metazoa</taxon>
        <taxon>Ecdysozoa</taxon>
        <taxon>Nematoda</taxon>
        <taxon>Chromadorea</taxon>
        <taxon>Rhabditida</taxon>
        <taxon>Rhabditina</taxon>
        <taxon>Rhabditomorpha</taxon>
        <taxon>Rhabditoidea</taxon>
        <taxon>Rhabditidae</taxon>
        <taxon>Diploscapter</taxon>
    </lineage>
</organism>
<comment type="caution">
    <text evidence="6">The sequence shown here is derived from an EMBL/GenBank/DDBJ whole genome shotgun (WGS) entry which is preliminary data.</text>
</comment>
<proteinExistence type="predicted"/>
<dbReference type="InterPro" id="IPR018499">
    <property type="entry name" value="Tetraspanin/Peripherin"/>
</dbReference>
<feature type="transmembrane region" description="Helical" evidence="5">
    <location>
        <begin position="106"/>
        <end position="127"/>
    </location>
</feature>
<dbReference type="GO" id="GO:0016020">
    <property type="term" value="C:membrane"/>
    <property type="evidence" value="ECO:0007669"/>
    <property type="project" value="UniProtKB-SubCell"/>
</dbReference>
<keyword evidence="2 5" id="KW-0812">Transmembrane</keyword>
<dbReference type="AlphaFoldDB" id="A0A2A2J8C8"/>
<comment type="subcellular location">
    <subcellularLocation>
        <location evidence="1">Membrane</location>
        <topology evidence="1">Multi-pass membrane protein</topology>
    </subcellularLocation>
</comment>
<accession>A0A2A2J8C8</accession>
<gene>
    <name evidence="6" type="ORF">WR25_18811</name>
</gene>
<evidence type="ECO:0000256" key="5">
    <source>
        <dbReference type="SAM" id="Phobius"/>
    </source>
</evidence>
<dbReference type="SUPFAM" id="SSF48652">
    <property type="entry name" value="Tetraspanin"/>
    <property type="match status" value="1"/>
</dbReference>
<keyword evidence="4 5" id="KW-0472">Membrane</keyword>